<reference evidence="4" key="1">
    <citation type="journal article" date="2019" name="Int. J. Syst. Evol. Microbiol.">
        <title>The Global Catalogue of Microorganisms (GCM) 10K type strain sequencing project: providing services to taxonomists for standard genome sequencing and annotation.</title>
        <authorList>
            <consortium name="The Broad Institute Genomics Platform"/>
            <consortium name="The Broad Institute Genome Sequencing Center for Infectious Disease"/>
            <person name="Wu L."/>
            <person name="Ma J."/>
        </authorList>
    </citation>
    <scope>NUCLEOTIDE SEQUENCE [LARGE SCALE GENOMIC DNA]</scope>
    <source>
        <strain evidence="4">JCM 17494</strain>
    </source>
</reference>
<dbReference type="InterPro" id="IPR012939">
    <property type="entry name" value="Glyco_hydro_92"/>
</dbReference>
<dbReference type="InterPro" id="IPR008928">
    <property type="entry name" value="6-hairpin_glycosidase_sf"/>
</dbReference>
<evidence type="ECO:0000259" key="2">
    <source>
        <dbReference type="Pfam" id="PF17678"/>
    </source>
</evidence>
<dbReference type="Pfam" id="PF07971">
    <property type="entry name" value="Glyco_hydro_92"/>
    <property type="match status" value="1"/>
</dbReference>
<dbReference type="EMBL" id="BAABBE010000022">
    <property type="protein sequence ID" value="GAA3668493.1"/>
    <property type="molecule type" value="Genomic_DNA"/>
</dbReference>
<sequence>MDALDPIESVNTFIGTKDEGNTFPGASMPFGKAHSSPVGSHYAGYRYDDPVIRGFGHFFLSGAGCWEQGGLVPILPVSGGLPSSFDHKRYGARYTHDGEIGKPGYYKVKLDRDITVECTATTRAGVERYTFPSGTSGTLLVNVGQANDKEPVSASSIKVVDDRTITGSVETQAFCGGRPYVTHFTTRFDRPFREFGTWSPSGAKPGQRESAGGAGLRGAWVTFEPGPVTACTALSQVDAQGATNNLEAETAGKSFDEIRNEAQDAWRQELCCIEIETEDWDERAVFYTALYHVLLQPLTGSDADGRYRGFDNQVHHAEDWTYYEYYSLWDTYRAHNQLLALIRTQRSKDIARSVLAIHEQGGWLPRWAFANQETNCMTGDPVTPFLVDLWRFGHLKGFEDQAYRALLQNVDGVPPESSRFQGRSGNRTYLAKGFVQYDKRFPKKGQDTDPHHGASATLEYALADATLAIMAEELGHKEDAERLRKRGLNHRNLWDHSVADRGFTGFPRPKLQNGAWLSPFTPQGADGFHEGTAWQYQWLAQHDINGLITALGGKAAAEARLDDFFAYQDLLTDPKRTVREKWVVGPYDYYNQFRYNPNNEPDLHAPWMYALIGKPEKTSVVVRAAQTLFVNGPAGVTGNDDLGTMSAWYVFSVLGMYPAVPGTGEFVPHAPRFRRAVVHLENGKDIVIKAEAADTTKTQVVERIRSGWLSRAKDRIELAELRSGTTLEVDLHTLSN</sequence>
<organism evidence="3 4">
    <name type="scientific">Lentzea roselyniae</name>
    <dbReference type="NCBI Taxonomy" id="531940"/>
    <lineage>
        <taxon>Bacteria</taxon>
        <taxon>Bacillati</taxon>
        <taxon>Actinomycetota</taxon>
        <taxon>Actinomycetes</taxon>
        <taxon>Pseudonocardiales</taxon>
        <taxon>Pseudonocardiaceae</taxon>
        <taxon>Lentzea</taxon>
    </lineage>
</organism>
<protein>
    <submittedName>
        <fullName evidence="3">GH92 family glycosyl hydrolase</fullName>
    </submittedName>
</protein>
<accession>A0ABP7BTT8</accession>
<dbReference type="PANTHER" id="PTHR12143:SF39">
    <property type="entry name" value="SECRETED PROTEIN"/>
    <property type="match status" value="1"/>
</dbReference>
<dbReference type="Gene3D" id="3.30.2080.10">
    <property type="entry name" value="GH92 mannosidase domain"/>
    <property type="match status" value="1"/>
</dbReference>
<dbReference type="Gene3D" id="1.20.1050.60">
    <property type="entry name" value="alpha-1,2-mannosidase"/>
    <property type="match status" value="1"/>
</dbReference>
<proteinExistence type="predicted"/>
<dbReference type="RefSeq" id="WP_346134007.1">
    <property type="nucleotide sequence ID" value="NZ_BAABBE010000022.1"/>
</dbReference>
<feature type="domain" description="Glycosyl hydrolase family 92" evidence="1">
    <location>
        <begin position="242"/>
        <end position="732"/>
    </location>
</feature>
<name>A0ABP7BTT8_9PSEU</name>
<dbReference type="Gene3D" id="2.70.98.10">
    <property type="match status" value="1"/>
</dbReference>
<dbReference type="InterPro" id="IPR041371">
    <property type="entry name" value="GH92_N"/>
</dbReference>
<evidence type="ECO:0000313" key="4">
    <source>
        <dbReference type="Proteomes" id="UP001500711"/>
    </source>
</evidence>
<dbReference type="PANTHER" id="PTHR12143">
    <property type="entry name" value="PEPTIDE N-GLYCANASE PNGASE -RELATED"/>
    <property type="match status" value="1"/>
</dbReference>
<dbReference type="InterPro" id="IPR050883">
    <property type="entry name" value="PNGase"/>
</dbReference>
<keyword evidence="4" id="KW-1185">Reference proteome</keyword>
<dbReference type="GO" id="GO:0016787">
    <property type="term" value="F:hydrolase activity"/>
    <property type="evidence" value="ECO:0007669"/>
    <property type="project" value="UniProtKB-KW"/>
</dbReference>
<evidence type="ECO:0000259" key="1">
    <source>
        <dbReference type="Pfam" id="PF07971"/>
    </source>
</evidence>
<dbReference type="Gene3D" id="1.20.1610.10">
    <property type="entry name" value="alpha-1,2-mannosidases domains"/>
    <property type="match status" value="1"/>
</dbReference>
<feature type="domain" description="Glycosyl hydrolase family 92 N-terminal" evidence="2">
    <location>
        <begin position="10"/>
        <end position="235"/>
    </location>
</feature>
<dbReference type="NCBIfam" id="TIGR01180">
    <property type="entry name" value="aman2_put"/>
    <property type="match status" value="1"/>
</dbReference>
<comment type="caution">
    <text evidence="3">The sequence shown here is derived from an EMBL/GenBank/DDBJ whole genome shotgun (WGS) entry which is preliminary data.</text>
</comment>
<dbReference type="InterPro" id="IPR014718">
    <property type="entry name" value="GH-type_carb-bd"/>
</dbReference>
<gene>
    <name evidence="3" type="ORF">GCM10022267_63880</name>
</gene>
<dbReference type="InterPro" id="IPR005887">
    <property type="entry name" value="GH92_a_mannosidase_put"/>
</dbReference>
<dbReference type="SUPFAM" id="SSF48208">
    <property type="entry name" value="Six-hairpin glycosidases"/>
    <property type="match status" value="1"/>
</dbReference>
<dbReference type="Proteomes" id="UP001500711">
    <property type="component" value="Unassembled WGS sequence"/>
</dbReference>
<dbReference type="Pfam" id="PF17678">
    <property type="entry name" value="Glyco_hydro_92N"/>
    <property type="match status" value="1"/>
</dbReference>
<evidence type="ECO:0000313" key="3">
    <source>
        <dbReference type="EMBL" id="GAA3668493.1"/>
    </source>
</evidence>
<keyword evidence="3" id="KW-0378">Hydrolase</keyword>